<comment type="caution">
    <text evidence="2">The sequence shown here is derived from an EMBL/GenBank/DDBJ whole genome shotgun (WGS) entry which is preliminary data.</text>
</comment>
<dbReference type="PANTHER" id="PTHR36891">
    <property type="entry name" value="OS01G0127400 PROTEIN"/>
    <property type="match status" value="1"/>
</dbReference>
<dbReference type="Proteomes" id="UP000243002">
    <property type="component" value="Unassembled WGS sequence"/>
</dbReference>
<keyword evidence="3" id="KW-1185">Reference proteome</keyword>
<proteinExistence type="predicted"/>
<evidence type="ECO:0008006" key="4">
    <source>
        <dbReference type="Google" id="ProtNLM"/>
    </source>
</evidence>
<reference evidence="2 3" key="1">
    <citation type="journal article" date="2018" name="Environ. Microbiol.">
        <title>Ecological and genomic features of two widespread freshwater picocyanobacteria.</title>
        <authorList>
            <person name="Cabello-Yeves P.J."/>
            <person name="Picazo A."/>
            <person name="Camacho A."/>
            <person name="Callieri C."/>
            <person name="Rosselli R."/>
            <person name="Roda-Garcia J.J."/>
            <person name="Coutinho F.H."/>
            <person name="Rodriguez-Valera F."/>
        </authorList>
    </citation>
    <scope>NUCLEOTIDE SEQUENCE [LARGE SCALE GENOMIC DNA]</scope>
    <source>
        <strain evidence="2 3">Tous</strain>
    </source>
</reference>
<dbReference type="PROSITE" id="PS51257">
    <property type="entry name" value="PROKAR_LIPOPROTEIN"/>
    <property type="match status" value="1"/>
</dbReference>
<gene>
    <name evidence="2" type="ORF">C7K55_05045</name>
</gene>
<dbReference type="EMBL" id="PXXO01000004">
    <property type="protein sequence ID" value="PSJ06294.1"/>
    <property type="molecule type" value="Genomic_DNA"/>
</dbReference>
<dbReference type="PANTHER" id="PTHR36891:SF1">
    <property type="entry name" value="OS01G0127400 PROTEIN"/>
    <property type="match status" value="1"/>
</dbReference>
<name>A0A2P7MYL9_9CYAN</name>
<dbReference type="OrthoDB" id="9773169at2"/>
<organism evidence="2 3">
    <name type="scientific">Cyanobium usitatum str. Tous</name>
    <dbReference type="NCBI Taxonomy" id="2116684"/>
    <lineage>
        <taxon>Bacteria</taxon>
        <taxon>Bacillati</taxon>
        <taxon>Cyanobacteriota</taxon>
        <taxon>Cyanophyceae</taxon>
        <taxon>Synechococcales</taxon>
        <taxon>Prochlorococcaceae</taxon>
        <taxon>Cyanobium</taxon>
    </lineage>
</organism>
<feature type="compositionally biased region" description="Basic and acidic residues" evidence="1">
    <location>
        <begin position="376"/>
        <end position="387"/>
    </location>
</feature>
<sequence>MTTSRPLPTLLVIPTGIGCELGGYAGDGLPAARLLAAASGCLITHPNVMNGASLYWSDSRIHYVEGSALDRFAAAGIGLRSVRRQRLGLLLDAGIEAELRWRHLQVAEGCRASLGLEIGPVVTTDAPLEVSLCLGGSGASWGQLGRPELLLRAGHMLKAAGATAIAVVTRFPEDNSSEALAAYRQGSGVDALAGAEAVISHLLSRELGLPCAHAPALSPLPLEPGLDPRAAGEELGYTFLACVLVGLSRAPDLVPLAPGVPGSGPLPATGADLLRIEDVGAVVAPAGALGGAAVLACAERGIPVIAVHNPCVLNVSAAALGLEVLPAESYAAAAGLLVALREGISPSALVRPLQRLNTISADRPSGAGESHPGPGQRRDDTPPHAPC</sequence>
<evidence type="ECO:0000256" key="1">
    <source>
        <dbReference type="SAM" id="MobiDB-lite"/>
    </source>
</evidence>
<protein>
    <recommendedName>
        <fullName evidence="4">DUF3326 domain-containing protein</fullName>
    </recommendedName>
</protein>
<dbReference type="RefSeq" id="WP_106502329.1">
    <property type="nucleotide sequence ID" value="NZ_PXXO01000004.1"/>
</dbReference>
<dbReference type="Pfam" id="PF11805">
    <property type="entry name" value="DUF3326"/>
    <property type="match status" value="1"/>
</dbReference>
<feature type="region of interest" description="Disordered" evidence="1">
    <location>
        <begin position="359"/>
        <end position="387"/>
    </location>
</feature>
<dbReference type="AlphaFoldDB" id="A0A2P7MYL9"/>
<accession>A0A2P7MYL9</accession>
<evidence type="ECO:0000313" key="3">
    <source>
        <dbReference type="Proteomes" id="UP000243002"/>
    </source>
</evidence>
<evidence type="ECO:0000313" key="2">
    <source>
        <dbReference type="EMBL" id="PSJ06294.1"/>
    </source>
</evidence>
<dbReference type="InterPro" id="IPR021763">
    <property type="entry name" value="DUF3326"/>
</dbReference>